<evidence type="ECO:0000256" key="1">
    <source>
        <dbReference type="SAM" id="Phobius"/>
    </source>
</evidence>
<feature type="transmembrane region" description="Helical" evidence="1">
    <location>
        <begin position="238"/>
        <end position="258"/>
    </location>
</feature>
<proteinExistence type="predicted"/>
<keyword evidence="4" id="KW-1185">Reference proteome</keyword>
<reference evidence="3 4" key="1">
    <citation type="submission" date="2020-01" db="EMBL/GenBank/DDBJ databases">
        <title>Paenibacillus sp. nov., isolated from tomato rhizosphere.</title>
        <authorList>
            <person name="Weon H.-Y."/>
            <person name="Lee S.A."/>
        </authorList>
    </citation>
    <scope>NUCLEOTIDE SEQUENCE [LARGE SCALE GENOMIC DNA]</scope>
    <source>
        <strain evidence="3 4">12200R-189</strain>
    </source>
</reference>
<dbReference type="Proteomes" id="UP000476064">
    <property type="component" value="Chromosome"/>
</dbReference>
<evidence type="ECO:0000256" key="2">
    <source>
        <dbReference type="SAM" id="SignalP"/>
    </source>
</evidence>
<keyword evidence="1" id="KW-1133">Transmembrane helix</keyword>
<keyword evidence="2" id="KW-0732">Signal</keyword>
<keyword evidence="1" id="KW-0812">Transmembrane</keyword>
<keyword evidence="1" id="KW-0472">Membrane</keyword>
<feature type="chain" id="PRO_5038472213" evidence="2">
    <location>
        <begin position="26"/>
        <end position="264"/>
    </location>
</feature>
<organism evidence="3 4">
    <name type="scientific">Paenibacillus lycopersici</name>
    <dbReference type="NCBI Taxonomy" id="2704462"/>
    <lineage>
        <taxon>Bacteria</taxon>
        <taxon>Bacillati</taxon>
        <taxon>Bacillota</taxon>
        <taxon>Bacilli</taxon>
        <taxon>Bacillales</taxon>
        <taxon>Paenibacillaceae</taxon>
        <taxon>Paenibacillus</taxon>
    </lineage>
</organism>
<evidence type="ECO:0000313" key="4">
    <source>
        <dbReference type="Proteomes" id="UP000476064"/>
    </source>
</evidence>
<accession>A0A6C0G4F6</accession>
<sequence>MRTILKGALLLVAIFLALTPASASAYSYGDANTEDVAETFKLVVSALGKSPADWKAAEAAQKEMRDVFVSHFGEGVAATLDANMQARDADAVIANYKAMLVMNLNRRFSNAIQSVHDYTQAKLLLAKARATYETLAPYAESKLSKADLDGLSADFDAALTAIGNPGLFGVGKKEPDEKALQDAVNQVYGAMKPLFPFTADPAAAGKAGGADVQTAEPDTIDGTEKHAAMARETKTNPAITVGVIAGIVVIGGGAVFWARRKGWF</sequence>
<dbReference type="KEGG" id="plyc:GXP70_28425"/>
<protein>
    <submittedName>
        <fullName evidence="3">Uncharacterized protein</fullName>
    </submittedName>
</protein>
<dbReference type="EMBL" id="CP048209">
    <property type="protein sequence ID" value="QHT63492.1"/>
    <property type="molecule type" value="Genomic_DNA"/>
</dbReference>
<dbReference type="RefSeq" id="WP_162360052.1">
    <property type="nucleotide sequence ID" value="NZ_CP048209.1"/>
</dbReference>
<evidence type="ECO:0000313" key="3">
    <source>
        <dbReference type="EMBL" id="QHT63492.1"/>
    </source>
</evidence>
<feature type="signal peptide" evidence="2">
    <location>
        <begin position="1"/>
        <end position="25"/>
    </location>
</feature>
<dbReference type="AlphaFoldDB" id="A0A6C0G4F6"/>
<name>A0A6C0G4F6_9BACL</name>
<gene>
    <name evidence="3" type="ORF">GXP70_28425</name>
</gene>